<accession>A0A1S6GKU4</accession>
<proteinExistence type="predicted"/>
<evidence type="ECO:0000313" key="1">
    <source>
        <dbReference type="EMBL" id="AQS22420.1"/>
    </source>
</evidence>
<protein>
    <submittedName>
        <fullName evidence="1">Uncharacterized protein</fullName>
    </submittedName>
</protein>
<geneLocation type="plasmid" evidence="1">
    <name>pCBMA213_2</name>
</geneLocation>
<organism evidence="1">
    <name type="scientific">Mycolicibacterium sp. CBMA 213</name>
    <dbReference type="NCBI Taxonomy" id="1968788"/>
    <lineage>
        <taxon>Bacteria</taxon>
        <taxon>Bacillati</taxon>
        <taxon>Actinomycetota</taxon>
        <taxon>Actinomycetes</taxon>
        <taxon>Mycobacteriales</taxon>
        <taxon>Mycobacteriaceae</taxon>
        <taxon>Mycolicibacterium</taxon>
    </lineage>
</organism>
<sequence length="223" mass="24402">MGDTAVVEEWCGANRLRADLDSLQLPDNLRAQISFRYTYRWDDDGMVWPPQWPGCCSPNYFLGTARIYGDFRLTEWITLAPWAFGANLDPARAQALDTVAARLRAAGEGSRTLWALDLRHPDPAPALAADMLIQFGPALTDQLIASIDADLEHTQARLGLGWYRYPHHPHRVRRQGKSGHGVVAGAVGGREANTAGVYHGAKCFFTEWTSDAAPATAVTGACP</sequence>
<dbReference type="AlphaFoldDB" id="A0A1S6GKU4"/>
<name>A0A1S6GKU4_9MYCO</name>
<dbReference type="RefSeq" id="WP_155909897.1">
    <property type="nucleotide sequence ID" value="NZ_KY349138.1"/>
</dbReference>
<gene>
    <name evidence="1" type="ORF">pCBMA213_2_00056</name>
</gene>
<keyword evidence="1" id="KW-0614">Plasmid</keyword>
<dbReference type="EMBL" id="KY349138">
    <property type="protein sequence ID" value="AQS22420.1"/>
    <property type="molecule type" value="Genomic_DNA"/>
</dbReference>
<reference evidence="1" key="1">
    <citation type="submission" date="2016-12" db="EMBL/GenBank/DDBJ databases">
        <title>Complete plasmid sequence carrying type IV-like and type VII secretion systems from an atypical mycobacteria strain.</title>
        <authorList>
            <person name="Morgado S."/>
            <person name="Marin M."/>
            <person name="Fonseca E."/>
            <person name="Freitas F."/>
            <person name="Vicente A.C."/>
        </authorList>
    </citation>
    <scope>NUCLEOTIDE SEQUENCE</scope>
    <source>
        <strain evidence="1">CBMA 213</strain>
        <plasmid evidence="1">pCBMA213_2</plasmid>
    </source>
</reference>